<sequence length="279" mass="30825">MCEHNFLSSGYVSPVLNYPNADSLPFSSWPNGAHPSGLAQLYGRREVCSLPWTSPSSCTSPPQSLAFSGYSQPFITNSVAVTGHSKGDSCKYYVQDANPKAELPDKHMTAFTGEHGITTTASFSKGDFSDLDKRLQNTVAQAGVNSNSHAIIDGTEQLAHSTVHAHPTSSSQNTSAALTDGFPWCPSQVRARKKRKPYTKPQLAELENEFMINEFINRQKRKELSDRLDLSDQQSLDLLLNTKLKSNLFEKWLSETMDWITRANGITGAITLPTIQRTR</sequence>
<comment type="function">
    <text evidence="1">Sequence-specific transcription factor which is part of a developmental regulatory system that provides cells with specific positional identities on the anterior-posterior axis.</text>
</comment>
<accession>A0A9D3SN99</accession>
<keyword evidence="7 8" id="KW-0539">Nucleus</keyword>
<dbReference type="PANTHER" id="PTHR46440:SF1">
    <property type="entry name" value="HOMEOBOX PROTEIN HOX-D12"/>
    <property type="match status" value="1"/>
</dbReference>
<dbReference type="GO" id="GO:1990837">
    <property type="term" value="F:sequence-specific double-stranded DNA binding"/>
    <property type="evidence" value="ECO:0007669"/>
    <property type="project" value="TreeGrafter"/>
</dbReference>
<keyword evidence="4" id="KW-0217">Developmental protein</keyword>
<keyword evidence="6" id="KW-0804">Transcription</keyword>
<feature type="DNA-binding region" description="Homeobox" evidence="7">
    <location>
        <begin position="191"/>
        <end position="250"/>
    </location>
</feature>
<comment type="subcellular location">
    <subcellularLocation>
        <location evidence="2 7 8">Nucleus</location>
    </subcellularLocation>
</comment>
<dbReference type="EMBL" id="JAHKSW010000006">
    <property type="protein sequence ID" value="KAG7331086.1"/>
    <property type="molecule type" value="Genomic_DNA"/>
</dbReference>
<dbReference type="CDD" id="cd00086">
    <property type="entry name" value="homeodomain"/>
    <property type="match status" value="1"/>
</dbReference>
<keyword evidence="7 8" id="KW-0371">Homeobox</keyword>
<evidence type="ECO:0000256" key="5">
    <source>
        <dbReference type="ARBA" id="ARBA00023015"/>
    </source>
</evidence>
<evidence type="ECO:0000313" key="10">
    <source>
        <dbReference type="EMBL" id="KAG7331086.1"/>
    </source>
</evidence>
<dbReference type="OrthoDB" id="6159439at2759"/>
<comment type="caution">
    <text evidence="10">The sequence shown here is derived from an EMBL/GenBank/DDBJ whole genome shotgun (WGS) entry which is preliminary data.</text>
</comment>
<dbReference type="InterPro" id="IPR009057">
    <property type="entry name" value="Homeodomain-like_sf"/>
</dbReference>
<keyword evidence="5" id="KW-0805">Transcription regulation</keyword>
<dbReference type="PANTHER" id="PTHR46440">
    <property type="entry name" value="HOMEOBOX PROTEIN HOX-D12-RELATED"/>
    <property type="match status" value="1"/>
</dbReference>
<dbReference type="Proteomes" id="UP000824219">
    <property type="component" value="Linkage Group LG06"/>
</dbReference>
<name>A0A9D3SN99_9TELE</name>
<dbReference type="InterPro" id="IPR001356">
    <property type="entry name" value="HD"/>
</dbReference>
<feature type="domain" description="Homeobox" evidence="9">
    <location>
        <begin position="189"/>
        <end position="249"/>
    </location>
</feature>
<gene>
    <name evidence="10" type="ORF">KOW79_005055</name>
</gene>
<reference evidence="10 11" key="1">
    <citation type="submission" date="2021-06" db="EMBL/GenBank/DDBJ databases">
        <title>Chromosome-level genome assembly of the red-tail catfish (Hemibagrus wyckioides).</title>
        <authorList>
            <person name="Shao F."/>
        </authorList>
    </citation>
    <scope>NUCLEOTIDE SEQUENCE [LARGE SCALE GENOMIC DNA]</scope>
    <source>
        <strain evidence="10">EC202008001</strain>
        <tissue evidence="10">Blood</tissue>
    </source>
</reference>
<keyword evidence="11" id="KW-1185">Reference proteome</keyword>
<dbReference type="GO" id="GO:0005634">
    <property type="term" value="C:nucleus"/>
    <property type="evidence" value="ECO:0007669"/>
    <property type="project" value="UniProtKB-SubCell"/>
</dbReference>
<dbReference type="PROSITE" id="PS50071">
    <property type="entry name" value="HOMEOBOX_2"/>
    <property type="match status" value="1"/>
</dbReference>
<dbReference type="Pfam" id="PF00046">
    <property type="entry name" value="Homeodomain"/>
    <property type="match status" value="1"/>
</dbReference>
<dbReference type="SUPFAM" id="SSF46689">
    <property type="entry name" value="Homeodomain-like"/>
    <property type="match status" value="1"/>
</dbReference>
<keyword evidence="7 8" id="KW-0238">DNA-binding</keyword>
<evidence type="ECO:0000256" key="1">
    <source>
        <dbReference type="ARBA" id="ARBA00003263"/>
    </source>
</evidence>
<dbReference type="Gene3D" id="1.10.10.60">
    <property type="entry name" value="Homeodomain-like"/>
    <property type="match status" value="1"/>
</dbReference>
<organism evidence="10 11">
    <name type="scientific">Hemibagrus wyckioides</name>
    <dbReference type="NCBI Taxonomy" id="337641"/>
    <lineage>
        <taxon>Eukaryota</taxon>
        <taxon>Metazoa</taxon>
        <taxon>Chordata</taxon>
        <taxon>Craniata</taxon>
        <taxon>Vertebrata</taxon>
        <taxon>Euteleostomi</taxon>
        <taxon>Actinopterygii</taxon>
        <taxon>Neopterygii</taxon>
        <taxon>Teleostei</taxon>
        <taxon>Ostariophysi</taxon>
        <taxon>Siluriformes</taxon>
        <taxon>Bagridae</taxon>
        <taxon>Hemibagrus</taxon>
    </lineage>
</organism>
<proteinExistence type="inferred from homology"/>
<evidence type="ECO:0000259" key="9">
    <source>
        <dbReference type="PROSITE" id="PS50071"/>
    </source>
</evidence>
<evidence type="ECO:0000256" key="7">
    <source>
        <dbReference type="PROSITE-ProRule" id="PRU00108"/>
    </source>
</evidence>
<evidence type="ECO:0000256" key="6">
    <source>
        <dbReference type="ARBA" id="ARBA00023163"/>
    </source>
</evidence>
<evidence type="ECO:0000256" key="3">
    <source>
        <dbReference type="ARBA" id="ARBA00006317"/>
    </source>
</evidence>
<evidence type="ECO:0000256" key="2">
    <source>
        <dbReference type="ARBA" id="ARBA00004123"/>
    </source>
</evidence>
<comment type="similarity">
    <text evidence="3">Belongs to the Abd-B homeobox family.</text>
</comment>
<protein>
    <recommendedName>
        <fullName evidence="9">Homeobox domain-containing protein</fullName>
    </recommendedName>
</protein>
<evidence type="ECO:0000256" key="4">
    <source>
        <dbReference type="ARBA" id="ARBA00022473"/>
    </source>
</evidence>
<dbReference type="AlphaFoldDB" id="A0A9D3SN99"/>
<evidence type="ECO:0000256" key="8">
    <source>
        <dbReference type="RuleBase" id="RU000682"/>
    </source>
</evidence>
<evidence type="ECO:0000313" key="11">
    <source>
        <dbReference type="Proteomes" id="UP000824219"/>
    </source>
</evidence>